<dbReference type="RefSeq" id="WP_250873327.1">
    <property type="nucleotide sequence ID" value="NZ_JALXFV010000003.1"/>
</dbReference>
<evidence type="ECO:0000259" key="2">
    <source>
        <dbReference type="PROSITE" id="PS51175"/>
    </source>
</evidence>
<feature type="region of interest" description="Disordered" evidence="1">
    <location>
        <begin position="1"/>
        <end position="37"/>
    </location>
</feature>
<dbReference type="PANTHER" id="PTHR35803">
    <property type="entry name" value="GLUCAN 1,4-ALPHA-GLUCOSIDASE SUSB-RELATED"/>
    <property type="match status" value="1"/>
</dbReference>
<dbReference type="InterPro" id="IPR005084">
    <property type="entry name" value="CBM6"/>
</dbReference>
<proteinExistence type="predicted"/>
<dbReference type="InterPro" id="IPR052720">
    <property type="entry name" value="Glycosyl_hydrolase_97"/>
</dbReference>
<feature type="domain" description="CBM6" evidence="2">
    <location>
        <begin position="623"/>
        <end position="757"/>
    </location>
</feature>
<gene>
    <name evidence="3" type="ORF">ACFSBT_08800</name>
</gene>
<dbReference type="Pfam" id="PF14508">
    <property type="entry name" value="GH97_N"/>
    <property type="match status" value="1"/>
</dbReference>
<accession>A0ABD6AU13</accession>
<evidence type="ECO:0000256" key="1">
    <source>
        <dbReference type="SAM" id="MobiDB-lite"/>
    </source>
</evidence>
<sequence length="1241" mass="132935">MDEDSDLSETNGNAPEDTRRVADRSRETDSASTPTTRRRFVAGLASLAAAASFSLGVPAATAAQVTDGDDAPTQTVTSPDGRVELTVDVADGTPTYSVAFDGTTVVADAGLGFEFRDQPAVGEGLTVAGSERATTDETWTPVWDQYDEIREHSADLRLGLEETDSPGRALTLECRVFDDGVGFRYVFPEDGGFGDFVVTAERTEFAFAGDYDAWWIQDDVNSYEYPYNETPLSAIGAESPSGGAHTPLTMKASEDCYLSVHEADLVDYAAMAVQPTSEGGTTFESTLAPLPDGTKVTASAPHRTPWRTVQLGERPGDLVESSLVVNLNEDYDPAEFPQGTDWIEPQKFVGVWWLMITGRADWEYQGMEAGNHGAQTGRAKQYMEFASEHDIPGVLVEGWNEGWSSYPDGGGDAFDFTEPYPDYDLQEVTEFGASLDPPTQMTMHNETAGGFQNYESQLDEAYGLYDDLGIRTIKTGYVNDDGDLSGEGHNHHNQVLVNHHHLVARTAAANRQMLEVHEPIHPTGRRRTYPNLMTREGVYGQEYDSFGTITPTQHVTYPFTRMLGGPFEFTPGIFDMDSGSGGIETTRAKQLAMYPTYFSGLQMVADLPSSYLADQPSTVAPGEVAQAEFAEVDGFATAASWANAQGERYVEFDPNSAATGSAVTWTVEDASAGEYDLHLRYASDAENNAVPAGEPRTATVTVDGSPAAQVTLPPTDYWDVWSSVAATITLAADAETVGVALTEDDTGGFNLDSVALTAAGESMPDPEVAPIRGPTVDAFQFIEDVPAGGWEDTRVLDAAIGEYTVTARKKDEEWFVGAMTDESGRALDVDLDFLAPGSKRGTEQRKGKAPNGPKYVAEIYSDGIDASFDDSLEPVRVDEAIVTPRTTLLASMVGSGGTAVRLRRPEGGEVGDLPTYERPEQDLTVTIADETFVRESFITATGSNDGDYVGGTTVELVVDGEVVQRSNVRFAPNTTDANDDLAYSFDSPGSYEVAVRTADGETLATNTVTVTPPETVATVEDPTGDDAGPGAYTYPTADAYRDGAFDLTSVSVAQTPSLARFTVGVETLYDVWGGRFSPHMFVLWLRDPSAEGGATESLDDLGANVTFERPWHYRLHVTGWAMAAVDAGGAPLTDEDGSGVAIRPSVDFDAGTVTLDLDRAAFDGVDLTDLELVAAVGSEEYGALRPVTVDGSGHRFGGAEEGAVDNAPLLLDVTTPEGVSQADALGYTAEERATLPFVSLQ</sequence>
<dbReference type="SUPFAM" id="SSF49785">
    <property type="entry name" value="Galactose-binding domain-like"/>
    <property type="match status" value="1"/>
</dbReference>
<dbReference type="Pfam" id="PF14509">
    <property type="entry name" value="GH97_C"/>
    <property type="match status" value="1"/>
</dbReference>
<name>A0ABD6AU13_9EURY</name>
<dbReference type="GO" id="GO:0016787">
    <property type="term" value="F:hydrolase activity"/>
    <property type="evidence" value="ECO:0007669"/>
    <property type="project" value="UniProtKB-KW"/>
</dbReference>
<dbReference type="InterPro" id="IPR008979">
    <property type="entry name" value="Galactose-bd-like_sf"/>
</dbReference>
<dbReference type="InterPro" id="IPR019563">
    <property type="entry name" value="GH97_catalytic"/>
</dbReference>
<dbReference type="Gene3D" id="2.60.120.260">
    <property type="entry name" value="Galactose-binding domain-like"/>
    <property type="match status" value="1"/>
</dbReference>
<dbReference type="InterPro" id="IPR029483">
    <property type="entry name" value="GH97_C"/>
</dbReference>
<dbReference type="PROSITE" id="PS51318">
    <property type="entry name" value="TAT"/>
    <property type="match status" value="1"/>
</dbReference>
<keyword evidence="3" id="KW-0378">Hydrolase</keyword>
<dbReference type="InterPro" id="IPR013785">
    <property type="entry name" value="Aldolase_TIM"/>
</dbReference>
<dbReference type="Gene3D" id="3.20.20.70">
    <property type="entry name" value="Aldolase class I"/>
    <property type="match status" value="2"/>
</dbReference>
<comment type="caution">
    <text evidence="3">The sequence shown here is derived from an EMBL/GenBank/DDBJ whole genome shotgun (WGS) entry which is preliminary data.</text>
</comment>
<protein>
    <submittedName>
        <fullName evidence="3">Glycoside hydrolase family 97 catalytic domain-containing protein</fullName>
    </submittedName>
</protein>
<dbReference type="InterPro" id="IPR006311">
    <property type="entry name" value="TAT_signal"/>
</dbReference>
<organism evidence="3 4">
    <name type="scientific">Halomarina rubra</name>
    <dbReference type="NCBI Taxonomy" id="2071873"/>
    <lineage>
        <taxon>Archaea</taxon>
        <taxon>Methanobacteriati</taxon>
        <taxon>Methanobacteriota</taxon>
        <taxon>Stenosarchaea group</taxon>
        <taxon>Halobacteria</taxon>
        <taxon>Halobacteriales</taxon>
        <taxon>Natronomonadaceae</taxon>
        <taxon>Halomarina</taxon>
    </lineage>
</organism>
<dbReference type="Pfam" id="PF09985">
    <property type="entry name" value="Glucodextran_C"/>
    <property type="match status" value="1"/>
</dbReference>
<feature type="compositionally biased region" description="Basic and acidic residues" evidence="1">
    <location>
        <begin position="16"/>
        <end position="29"/>
    </location>
</feature>
<keyword evidence="4" id="KW-1185">Reference proteome</keyword>
<dbReference type="PROSITE" id="PS51175">
    <property type="entry name" value="CBM6"/>
    <property type="match status" value="1"/>
</dbReference>
<reference evidence="3 4" key="1">
    <citation type="journal article" date="2019" name="Int. J. Syst. Evol. Microbiol.">
        <title>The Global Catalogue of Microorganisms (GCM) 10K type strain sequencing project: providing services to taxonomists for standard genome sequencing and annotation.</title>
        <authorList>
            <consortium name="The Broad Institute Genomics Platform"/>
            <consortium name="The Broad Institute Genome Sequencing Center for Infectious Disease"/>
            <person name="Wu L."/>
            <person name="Ma J."/>
        </authorList>
    </citation>
    <scope>NUCLEOTIDE SEQUENCE [LARGE SCALE GENOMIC DNA]</scope>
    <source>
        <strain evidence="3 4">CGMCC 1.12563</strain>
    </source>
</reference>
<evidence type="ECO:0000313" key="4">
    <source>
        <dbReference type="Proteomes" id="UP001597187"/>
    </source>
</evidence>
<dbReference type="Pfam" id="PF10566">
    <property type="entry name" value="Glyco_hydro_97"/>
    <property type="match status" value="1"/>
</dbReference>
<dbReference type="SUPFAM" id="SSF49344">
    <property type="entry name" value="CBD9-like"/>
    <property type="match status" value="1"/>
</dbReference>
<dbReference type="InterPro" id="IPR014718">
    <property type="entry name" value="GH-type_carb-bd"/>
</dbReference>
<dbReference type="Proteomes" id="UP001597187">
    <property type="component" value="Unassembled WGS sequence"/>
</dbReference>
<dbReference type="AlphaFoldDB" id="A0ABD6AU13"/>
<dbReference type="InterPro" id="IPR029486">
    <property type="entry name" value="GH97_N"/>
</dbReference>
<dbReference type="Gene3D" id="2.60.40.1190">
    <property type="match status" value="1"/>
</dbReference>
<evidence type="ECO:0000313" key="3">
    <source>
        <dbReference type="EMBL" id="MFD1513375.1"/>
    </source>
</evidence>
<dbReference type="InterPro" id="IPR019248">
    <property type="entry name" value="Glucodextran_C"/>
</dbReference>
<dbReference type="Gene3D" id="2.70.98.10">
    <property type="match status" value="1"/>
</dbReference>
<dbReference type="EMBL" id="JBHUDC010000003">
    <property type="protein sequence ID" value="MFD1513375.1"/>
    <property type="molecule type" value="Genomic_DNA"/>
</dbReference>
<dbReference type="PANTHER" id="PTHR35803:SF1">
    <property type="entry name" value="GLUCAN 1,4-ALPHA-GLUCOSIDASE SUSB"/>
    <property type="match status" value="1"/>
</dbReference>